<protein>
    <recommendedName>
        <fullName evidence="3">2OG-Fe dioxygenase family protein</fullName>
    </recommendedName>
</protein>
<reference evidence="1 2" key="1">
    <citation type="submission" date="2018-10" db="EMBL/GenBank/DDBJ databases">
        <authorList>
            <person name="Chen W.-M."/>
        </authorList>
    </citation>
    <scope>NUCLEOTIDE SEQUENCE [LARGE SCALE GENOMIC DNA]</scope>
    <source>
        <strain evidence="1 2">H-5</strain>
    </source>
</reference>
<dbReference type="Proteomes" id="UP000275137">
    <property type="component" value="Unassembled WGS sequence"/>
</dbReference>
<gene>
    <name evidence="1" type="ORF">ED236_01455</name>
</gene>
<dbReference type="EMBL" id="RJVP01000001">
    <property type="protein sequence ID" value="ROH88583.1"/>
    <property type="molecule type" value="Genomic_DNA"/>
</dbReference>
<proteinExistence type="predicted"/>
<dbReference type="InterPro" id="IPR018724">
    <property type="entry name" value="2OG-Fe_dioxygenase"/>
</dbReference>
<sequence>MDTVLTDTPALPPNPHADSLQALNQHIVDTGFAFVPGWQMRDWLAPGQLTDWPQFSASWDDMPHDTYMADGGRYRRRRHATLSATAHGIQLEPHQPHYQSLDYNPLNGGVVRHFAAVDTAVATGNTMQQVLTFCHQLFSQLGQHTDWHIEVHQFRIEARPQAQGKPTPEGIHRDGVDYVLVMMVQRRNVSSGTTTMHDMQLRELDSFTLTSPLDCAIVDDKRCMHGVTPVEVTDPAQPAYRDVLVVTFRKR</sequence>
<dbReference type="Gene3D" id="2.60.120.620">
    <property type="entry name" value="q2cbj1_9rhob like domain"/>
    <property type="match status" value="1"/>
</dbReference>
<evidence type="ECO:0008006" key="3">
    <source>
        <dbReference type="Google" id="ProtNLM"/>
    </source>
</evidence>
<dbReference type="AlphaFoldDB" id="A0A3N0V776"/>
<comment type="caution">
    <text evidence="1">The sequence shown here is derived from an EMBL/GenBank/DDBJ whole genome shotgun (WGS) entry which is preliminary data.</text>
</comment>
<dbReference type="Pfam" id="PF10014">
    <property type="entry name" value="2OG-Fe_Oxy_2"/>
    <property type="match status" value="1"/>
</dbReference>
<evidence type="ECO:0000313" key="2">
    <source>
        <dbReference type="Proteomes" id="UP000275137"/>
    </source>
</evidence>
<dbReference type="GO" id="GO:0051213">
    <property type="term" value="F:dioxygenase activity"/>
    <property type="evidence" value="ECO:0007669"/>
    <property type="project" value="InterPro"/>
</dbReference>
<name>A0A3N0V776_9PROT</name>
<accession>A0A3N0V776</accession>
<evidence type="ECO:0000313" key="1">
    <source>
        <dbReference type="EMBL" id="ROH88583.1"/>
    </source>
</evidence>
<organism evidence="1 2">
    <name type="scientific">Pseudomethylobacillus aquaticus</name>
    <dbReference type="NCBI Taxonomy" id="2676064"/>
    <lineage>
        <taxon>Bacteria</taxon>
        <taxon>Pseudomonadati</taxon>
        <taxon>Pseudomonadota</taxon>
        <taxon>Betaproteobacteria</taxon>
        <taxon>Nitrosomonadales</taxon>
        <taxon>Methylophilaceae</taxon>
        <taxon>Pseudomethylobacillus</taxon>
    </lineage>
</organism>
<keyword evidence="2" id="KW-1185">Reference proteome</keyword>